<dbReference type="SFLD" id="SFLDS00005">
    <property type="entry name" value="Isoprenoid_Synthase_Type_I"/>
    <property type="match status" value="1"/>
</dbReference>
<dbReference type="Gene3D" id="1.50.10.130">
    <property type="entry name" value="Terpene synthase, N-terminal domain"/>
    <property type="match status" value="1"/>
</dbReference>
<dbReference type="InParanoid" id="A0A7J7C210"/>
<name>A0A7J7C210_TRIWF</name>
<dbReference type="Pfam" id="PF01397">
    <property type="entry name" value="Terpene_synth"/>
    <property type="match status" value="1"/>
</dbReference>
<keyword evidence="2" id="KW-0479">Metal-binding</keyword>
<organism evidence="7 8">
    <name type="scientific">Tripterygium wilfordii</name>
    <name type="common">Thunder God vine</name>
    <dbReference type="NCBI Taxonomy" id="458696"/>
    <lineage>
        <taxon>Eukaryota</taxon>
        <taxon>Viridiplantae</taxon>
        <taxon>Streptophyta</taxon>
        <taxon>Embryophyta</taxon>
        <taxon>Tracheophyta</taxon>
        <taxon>Spermatophyta</taxon>
        <taxon>Magnoliopsida</taxon>
        <taxon>eudicotyledons</taxon>
        <taxon>Gunneridae</taxon>
        <taxon>Pentapetalae</taxon>
        <taxon>rosids</taxon>
        <taxon>fabids</taxon>
        <taxon>Celastrales</taxon>
        <taxon>Celastraceae</taxon>
        <taxon>Tripterygium</taxon>
    </lineage>
</organism>
<evidence type="ECO:0000259" key="5">
    <source>
        <dbReference type="Pfam" id="PF01397"/>
    </source>
</evidence>
<comment type="cofactor">
    <cofactor evidence="1">
        <name>Mg(2+)</name>
        <dbReference type="ChEBI" id="CHEBI:18420"/>
    </cofactor>
</comment>
<keyword evidence="4" id="KW-0456">Lyase</keyword>
<dbReference type="SUPFAM" id="SSF48576">
    <property type="entry name" value="Terpenoid synthases"/>
    <property type="match status" value="1"/>
</dbReference>
<dbReference type="Gene3D" id="1.10.600.10">
    <property type="entry name" value="Farnesyl Diphosphate Synthase"/>
    <property type="match status" value="1"/>
</dbReference>
<dbReference type="InterPro" id="IPR001906">
    <property type="entry name" value="Terpene_synth_N"/>
</dbReference>
<keyword evidence="3" id="KW-0460">Magnesium</keyword>
<dbReference type="InterPro" id="IPR050148">
    <property type="entry name" value="Terpene_synthase-like"/>
</dbReference>
<sequence>MAAIIEPVTVRPLGYYPETMWVHEDFASFSSNDSAFESYTKQVDELKMQVKDMFINDPTSDPVEKVKLIDSLCRLGVSYQFKIEIEDQMNRIFSLQLNFDDHDYDLYTVALVFRVFRQHGFKMSSEVFNKFKSDDGNFKESLTNDVNGILSLYEAAHLSLHGEDILDQALAYTSAQLDLLGLFPLWFEDLKLASRYSYAKNRIVEVYMWTVAVYFEPPYLLARIILTKIVKFMSIIDDTYDAYATIDELRILTDAIERWDISTIDQLPDYMKFLYNTLLNLYGEFETELESEGRSYGVSYARDALKQMMKAYHIEAEWLNKGYVPSFDEYMENALISCGYHAVAISSFLGMEEIATMEAFEWLKGFPKIDKAAQIICRLMDDITSRVHEQKRNHVATGVECYMKQYGLSEEETVRNFQKTTASAWKDVNEECMRPIVVSMDLLIRFVNLARVIDSLYKGEDKYTNCESLKRYIKSLFFEPIPMEEEAIEAK</sequence>
<dbReference type="InterPro" id="IPR036965">
    <property type="entry name" value="Terpene_synth_N_sf"/>
</dbReference>
<evidence type="ECO:0000256" key="4">
    <source>
        <dbReference type="ARBA" id="ARBA00023239"/>
    </source>
</evidence>
<dbReference type="InterPro" id="IPR005630">
    <property type="entry name" value="Terpene_synthase_metal-bd"/>
</dbReference>
<keyword evidence="8" id="KW-1185">Reference proteome</keyword>
<dbReference type="PANTHER" id="PTHR31225:SF93">
    <property type="entry name" value="ALPHA-HUMULENE_(-)-(E)-BETA-CARYOPHYLLENE SYNTHASE"/>
    <property type="match status" value="1"/>
</dbReference>
<evidence type="ECO:0000313" key="8">
    <source>
        <dbReference type="Proteomes" id="UP000593562"/>
    </source>
</evidence>
<evidence type="ECO:0000256" key="2">
    <source>
        <dbReference type="ARBA" id="ARBA00022723"/>
    </source>
</evidence>
<dbReference type="EMBL" id="JAAARO010000021">
    <property type="protein sequence ID" value="KAF5728190.1"/>
    <property type="molecule type" value="Genomic_DNA"/>
</dbReference>
<dbReference type="CDD" id="cd00684">
    <property type="entry name" value="Terpene_cyclase_plant_C1"/>
    <property type="match status" value="1"/>
</dbReference>
<feature type="domain" description="Terpene synthase N-terminal" evidence="5">
    <location>
        <begin position="29"/>
        <end position="178"/>
    </location>
</feature>
<dbReference type="Pfam" id="PF03936">
    <property type="entry name" value="Terpene_synth_C"/>
    <property type="match status" value="1"/>
</dbReference>
<gene>
    <name evidence="7" type="ORF">HS088_TW21G00334</name>
</gene>
<dbReference type="GO" id="GO:0010333">
    <property type="term" value="F:terpene synthase activity"/>
    <property type="evidence" value="ECO:0007669"/>
    <property type="project" value="InterPro"/>
</dbReference>
<reference evidence="7 8" key="1">
    <citation type="journal article" date="2020" name="Nat. Commun.">
        <title>Genome of Tripterygium wilfordii and identification of cytochrome P450 involved in triptolide biosynthesis.</title>
        <authorList>
            <person name="Tu L."/>
            <person name="Su P."/>
            <person name="Zhang Z."/>
            <person name="Gao L."/>
            <person name="Wang J."/>
            <person name="Hu T."/>
            <person name="Zhou J."/>
            <person name="Zhang Y."/>
            <person name="Zhao Y."/>
            <person name="Liu Y."/>
            <person name="Song Y."/>
            <person name="Tong Y."/>
            <person name="Lu Y."/>
            <person name="Yang J."/>
            <person name="Xu C."/>
            <person name="Jia M."/>
            <person name="Peters R.J."/>
            <person name="Huang L."/>
            <person name="Gao W."/>
        </authorList>
    </citation>
    <scope>NUCLEOTIDE SEQUENCE [LARGE SCALE GENOMIC DNA]</scope>
    <source>
        <strain evidence="8">cv. XIE 37</strain>
        <tissue evidence="7">Leaf</tissue>
    </source>
</reference>
<dbReference type="SFLD" id="SFLDG01019">
    <property type="entry name" value="Terpene_Cyclase_Like_1_C_Termi"/>
    <property type="match status" value="1"/>
</dbReference>
<dbReference type="GO" id="GO:0016102">
    <property type="term" value="P:diterpenoid biosynthetic process"/>
    <property type="evidence" value="ECO:0007669"/>
    <property type="project" value="InterPro"/>
</dbReference>
<protein>
    <submittedName>
        <fullName evidence="7">Uncharacterized protein</fullName>
    </submittedName>
</protein>
<dbReference type="InterPro" id="IPR044814">
    <property type="entry name" value="Terpene_cyclase_plant_C1"/>
</dbReference>
<feature type="domain" description="Terpene synthase metal-binding" evidence="6">
    <location>
        <begin position="189"/>
        <end position="427"/>
    </location>
</feature>
<evidence type="ECO:0000256" key="1">
    <source>
        <dbReference type="ARBA" id="ARBA00001946"/>
    </source>
</evidence>
<dbReference type="PANTHER" id="PTHR31225">
    <property type="entry name" value="OS04G0344100 PROTEIN-RELATED"/>
    <property type="match status" value="1"/>
</dbReference>
<dbReference type="FunCoup" id="A0A7J7C210">
    <property type="interactions" value="13"/>
</dbReference>
<dbReference type="InterPro" id="IPR008949">
    <property type="entry name" value="Isoprenoid_synthase_dom_sf"/>
</dbReference>
<dbReference type="InterPro" id="IPR008930">
    <property type="entry name" value="Terpenoid_cyclase/PrenylTrfase"/>
</dbReference>
<dbReference type="FunFam" id="1.10.600.10:FF:000007">
    <property type="entry name" value="Isoprene synthase, chloroplastic"/>
    <property type="match status" value="1"/>
</dbReference>
<dbReference type="AlphaFoldDB" id="A0A7J7C210"/>
<dbReference type="SUPFAM" id="SSF48239">
    <property type="entry name" value="Terpenoid cyclases/Protein prenyltransferases"/>
    <property type="match status" value="1"/>
</dbReference>
<evidence type="ECO:0000256" key="3">
    <source>
        <dbReference type="ARBA" id="ARBA00022842"/>
    </source>
</evidence>
<evidence type="ECO:0000259" key="6">
    <source>
        <dbReference type="Pfam" id="PF03936"/>
    </source>
</evidence>
<accession>A0A7J7C210</accession>
<dbReference type="InterPro" id="IPR034741">
    <property type="entry name" value="Terpene_cyclase-like_1_C"/>
</dbReference>
<comment type="caution">
    <text evidence="7">The sequence shown here is derived from an EMBL/GenBank/DDBJ whole genome shotgun (WGS) entry which is preliminary data.</text>
</comment>
<evidence type="ECO:0000313" key="7">
    <source>
        <dbReference type="EMBL" id="KAF5728190.1"/>
    </source>
</evidence>
<proteinExistence type="predicted"/>
<dbReference type="Proteomes" id="UP000593562">
    <property type="component" value="Unassembled WGS sequence"/>
</dbReference>
<dbReference type="GO" id="GO:0000287">
    <property type="term" value="F:magnesium ion binding"/>
    <property type="evidence" value="ECO:0007669"/>
    <property type="project" value="InterPro"/>
</dbReference>